<dbReference type="AlphaFoldDB" id="A0AA37SED4"/>
<evidence type="ECO:0000313" key="3">
    <source>
        <dbReference type="Proteomes" id="UP001161389"/>
    </source>
</evidence>
<gene>
    <name evidence="2" type="ORF">GCM10007876_40280</name>
</gene>
<dbReference type="SUPFAM" id="SSF47413">
    <property type="entry name" value="lambda repressor-like DNA-binding domains"/>
    <property type="match status" value="1"/>
</dbReference>
<dbReference type="InterPro" id="IPR001387">
    <property type="entry name" value="Cro/C1-type_HTH"/>
</dbReference>
<comment type="caution">
    <text evidence="2">The sequence shown here is derived from an EMBL/GenBank/DDBJ whole genome shotgun (WGS) entry which is preliminary data.</text>
</comment>
<sequence>MSRSSSLVKALKTSLKSRGFKYVDVANALDLSEASVKRLFAEENFSLKRLDQICELIGMEFSDLVDVSRQSSAIRSLTIEQEKEIVNDISLLIVANSALNRWSFEDILRVYEFSETELVQYLAKLDRLKLIELLPGNRIKLLVDRNFSWQKNGPIQRFFEEKLVMEFFSHRFNDPGEKRQVLVGMLSRASNEAFQRKLEQLAELFHSLHLQDEKLPVEERFGTSVITGMRLWEPKVFESKRRVKDERKF</sequence>
<dbReference type="PROSITE" id="PS50943">
    <property type="entry name" value="HTH_CROC1"/>
    <property type="match status" value="1"/>
</dbReference>
<reference evidence="2" key="1">
    <citation type="journal article" date="2014" name="Int. J. Syst. Evol. Microbiol.">
        <title>Complete genome sequence of Corynebacterium casei LMG S-19264T (=DSM 44701T), isolated from a smear-ripened cheese.</title>
        <authorList>
            <consortium name="US DOE Joint Genome Institute (JGI-PGF)"/>
            <person name="Walter F."/>
            <person name="Albersmeier A."/>
            <person name="Kalinowski J."/>
            <person name="Ruckert C."/>
        </authorList>
    </citation>
    <scope>NUCLEOTIDE SEQUENCE</scope>
    <source>
        <strain evidence="2">NBRC 110071</strain>
    </source>
</reference>
<dbReference type="GO" id="GO:0003677">
    <property type="term" value="F:DNA binding"/>
    <property type="evidence" value="ECO:0007669"/>
    <property type="project" value="InterPro"/>
</dbReference>
<dbReference type="Proteomes" id="UP001161389">
    <property type="component" value="Unassembled WGS sequence"/>
</dbReference>
<dbReference type="Pfam" id="PF13443">
    <property type="entry name" value="HTH_26"/>
    <property type="match status" value="1"/>
</dbReference>
<name>A0AA37SED4_9GAMM</name>
<keyword evidence="3" id="KW-1185">Reference proteome</keyword>
<protein>
    <submittedName>
        <fullName evidence="2">Transcriptional regulator</fullName>
    </submittedName>
</protein>
<reference evidence="2" key="2">
    <citation type="submission" date="2023-01" db="EMBL/GenBank/DDBJ databases">
        <title>Draft genome sequence of Litoribrevibacter albus strain NBRC 110071.</title>
        <authorList>
            <person name="Sun Q."/>
            <person name="Mori K."/>
        </authorList>
    </citation>
    <scope>NUCLEOTIDE SEQUENCE</scope>
    <source>
        <strain evidence="2">NBRC 110071</strain>
    </source>
</reference>
<accession>A0AA37SED4</accession>
<evidence type="ECO:0000313" key="2">
    <source>
        <dbReference type="EMBL" id="GLQ33548.1"/>
    </source>
</evidence>
<dbReference type="InterPro" id="IPR010982">
    <property type="entry name" value="Lambda_DNA-bd_dom_sf"/>
</dbReference>
<dbReference type="RefSeq" id="WP_284384014.1">
    <property type="nucleotide sequence ID" value="NZ_BSNM01000027.1"/>
</dbReference>
<dbReference type="EMBL" id="BSNM01000027">
    <property type="protein sequence ID" value="GLQ33548.1"/>
    <property type="molecule type" value="Genomic_DNA"/>
</dbReference>
<feature type="domain" description="HTH cro/C1-type" evidence="1">
    <location>
        <begin position="11"/>
        <end position="64"/>
    </location>
</feature>
<evidence type="ECO:0000259" key="1">
    <source>
        <dbReference type="PROSITE" id="PS50943"/>
    </source>
</evidence>
<organism evidence="2 3">
    <name type="scientific">Litoribrevibacter albus</name>
    <dbReference type="NCBI Taxonomy" id="1473156"/>
    <lineage>
        <taxon>Bacteria</taxon>
        <taxon>Pseudomonadati</taxon>
        <taxon>Pseudomonadota</taxon>
        <taxon>Gammaproteobacteria</taxon>
        <taxon>Oceanospirillales</taxon>
        <taxon>Oceanospirillaceae</taxon>
        <taxon>Litoribrevibacter</taxon>
    </lineage>
</organism>
<proteinExistence type="predicted"/>